<evidence type="ECO:0000313" key="2">
    <source>
        <dbReference type="EMBL" id="MCF8715423.1"/>
    </source>
</evidence>
<evidence type="ECO:0000256" key="1">
    <source>
        <dbReference type="SAM" id="Phobius"/>
    </source>
</evidence>
<keyword evidence="1" id="KW-1133">Transmembrane helix</keyword>
<comment type="caution">
    <text evidence="2">The sequence shown here is derived from an EMBL/GenBank/DDBJ whole genome shotgun (WGS) entry which is preliminary data.</text>
</comment>
<evidence type="ECO:0008006" key="4">
    <source>
        <dbReference type="Google" id="ProtNLM"/>
    </source>
</evidence>
<proteinExistence type="predicted"/>
<dbReference type="RefSeq" id="WP_236959387.1">
    <property type="nucleotide sequence ID" value="NZ_JAETXX010000007.1"/>
</dbReference>
<evidence type="ECO:0000313" key="3">
    <source>
        <dbReference type="Proteomes" id="UP000829517"/>
    </source>
</evidence>
<keyword evidence="3" id="KW-1185">Reference proteome</keyword>
<feature type="transmembrane region" description="Helical" evidence="1">
    <location>
        <begin position="138"/>
        <end position="159"/>
    </location>
</feature>
<keyword evidence="1" id="KW-0472">Membrane</keyword>
<feature type="transmembrane region" description="Helical" evidence="1">
    <location>
        <begin position="37"/>
        <end position="58"/>
    </location>
</feature>
<dbReference type="Proteomes" id="UP000829517">
    <property type="component" value="Unassembled WGS sequence"/>
</dbReference>
<name>A0ABS9J513_9FLAO</name>
<accession>A0ABS9J513</accession>
<organism evidence="2 3">
    <name type="scientific">Joostella atrarenae</name>
    <dbReference type="NCBI Taxonomy" id="679257"/>
    <lineage>
        <taxon>Bacteria</taxon>
        <taxon>Pseudomonadati</taxon>
        <taxon>Bacteroidota</taxon>
        <taxon>Flavobacteriia</taxon>
        <taxon>Flavobacteriales</taxon>
        <taxon>Flavobacteriaceae</taxon>
        <taxon>Joostella</taxon>
    </lineage>
</organism>
<feature type="transmembrane region" description="Helical" evidence="1">
    <location>
        <begin position="78"/>
        <end position="106"/>
    </location>
</feature>
<dbReference type="EMBL" id="JAETXX010000007">
    <property type="protein sequence ID" value="MCF8715423.1"/>
    <property type="molecule type" value="Genomic_DNA"/>
</dbReference>
<protein>
    <recommendedName>
        <fullName evidence="4">Glycerophosphoryl diester phosphodiesterase membrane domain-containing protein</fullName>
    </recommendedName>
</protein>
<feature type="transmembrane region" description="Helical" evidence="1">
    <location>
        <begin position="195"/>
        <end position="228"/>
    </location>
</feature>
<reference evidence="2 3" key="1">
    <citation type="submission" date="2021-01" db="EMBL/GenBank/DDBJ databases">
        <title>Genome sequencing of Joostella atrarenae M1-2 (= KCTC 23194).</title>
        <authorList>
            <person name="Zakaria M.R."/>
            <person name="Lam M.Q."/>
            <person name="Chong C.S."/>
        </authorList>
    </citation>
    <scope>NUCLEOTIDE SEQUENCE [LARGE SCALE GENOMIC DNA]</scope>
    <source>
        <strain evidence="2 3">M1-2</strain>
    </source>
</reference>
<gene>
    <name evidence="2" type="ORF">JM658_11345</name>
</gene>
<sequence>MDYNNILSKIEQNKPLDFGNIFGESIELFKKTWGQGVLLLLFSFILIIPAVLLLYVPFVGGFVAGAYDPEASSEVSPVIMFLFVLLFLPVMMIIQTISLGLMAGFYKVVKSKDSDIELENNGLLFFFKKEYLGKLFKLSFFSIVITILAALLCFFPLLYVSVPLAFIPLIFAFNSELSAKEILRLSFKLGNSKWLLSFGLMLVAGILAEMVGMLLCGIGILFTMSFVYLPAYFIYKKVVGFDDESEISQIGTSQF</sequence>
<keyword evidence="1" id="KW-0812">Transmembrane</keyword>